<dbReference type="AlphaFoldDB" id="Q5MGD6"/>
<feature type="chain" id="PRO_5004259904" evidence="1">
    <location>
        <begin position="19"/>
        <end position="88"/>
    </location>
</feature>
<name>Q5MGD6_LONON</name>
<evidence type="ECO:0000313" key="2">
    <source>
        <dbReference type="EMBL" id="AAV91464.1"/>
    </source>
</evidence>
<evidence type="ECO:0000256" key="1">
    <source>
        <dbReference type="SAM" id="SignalP"/>
    </source>
</evidence>
<feature type="signal peptide" evidence="1">
    <location>
        <begin position="1"/>
        <end position="18"/>
    </location>
</feature>
<dbReference type="EMBL" id="AY829850">
    <property type="protein sequence ID" value="AAV91464.1"/>
    <property type="molecule type" value="mRNA"/>
</dbReference>
<accession>Q5MGD6</accession>
<proteinExistence type="evidence at transcript level"/>
<reference evidence="2" key="1">
    <citation type="journal article" date="2005" name="Gene">
        <title>A catalog for the transcripts from the venomous structures of the caterpillar Lonomia obliqua: identification of the proteins potentially involved in the coagulation disorder and hemorrhagic syndrome.</title>
        <authorList>
            <person name="Veiga A.B.G."/>
            <person name="Ribeiro J.M.C."/>
            <person name="Guimaraes J.A."/>
            <person name="Francischetti I.M.B."/>
        </authorList>
    </citation>
    <scope>NUCLEOTIDE SEQUENCE</scope>
    <source>
        <tissue evidence="2">Spicule</tissue>
    </source>
</reference>
<protein>
    <submittedName>
        <fullName evidence="2">Uncharacterized protein</fullName>
    </submittedName>
</protein>
<sequence>MQWLPLLTFVFLLLTCYAKETEIYEVTGGDLFDLIRGKHKGPLKLNKVEGDRTNLPDGVYFKPEDVALSNEQPKELYINGKNRNPEKK</sequence>
<organism evidence="2">
    <name type="scientific">Lonomia obliqua</name>
    <name type="common">Moth</name>
    <dbReference type="NCBI Taxonomy" id="304329"/>
    <lineage>
        <taxon>Eukaryota</taxon>
        <taxon>Metazoa</taxon>
        <taxon>Ecdysozoa</taxon>
        <taxon>Arthropoda</taxon>
        <taxon>Hexapoda</taxon>
        <taxon>Insecta</taxon>
        <taxon>Pterygota</taxon>
        <taxon>Neoptera</taxon>
        <taxon>Endopterygota</taxon>
        <taxon>Lepidoptera</taxon>
        <taxon>Glossata</taxon>
        <taxon>Ditrysia</taxon>
        <taxon>Bombycoidea</taxon>
        <taxon>Saturniidae</taxon>
        <taxon>Hemileucinae</taxon>
        <taxon>Lonomia</taxon>
    </lineage>
</organism>
<keyword evidence="1" id="KW-0732">Signal</keyword>